<dbReference type="EMBL" id="JBHSPH010000001">
    <property type="protein sequence ID" value="MFC5861169.1"/>
    <property type="molecule type" value="Genomic_DNA"/>
</dbReference>
<feature type="domain" description="Teneurin NHL" evidence="3">
    <location>
        <begin position="294"/>
        <end position="345"/>
    </location>
</feature>
<dbReference type="PANTHER" id="PTHR46388">
    <property type="entry name" value="NHL REPEAT-CONTAINING PROTEIN 2"/>
    <property type="match status" value="1"/>
</dbReference>
<dbReference type="InterPro" id="IPR001258">
    <property type="entry name" value="NHL_repeat"/>
</dbReference>
<evidence type="ECO:0000313" key="5">
    <source>
        <dbReference type="Proteomes" id="UP001596091"/>
    </source>
</evidence>
<evidence type="ECO:0000256" key="2">
    <source>
        <dbReference type="PROSITE-ProRule" id="PRU00504"/>
    </source>
</evidence>
<dbReference type="InterPro" id="IPR056822">
    <property type="entry name" value="TEN_NHL"/>
</dbReference>
<protein>
    <recommendedName>
        <fullName evidence="3">Teneurin NHL domain-containing protein</fullName>
    </recommendedName>
</protein>
<dbReference type="Gene3D" id="2.120.10.30">
    <property type="entry name" value="TolB, C-terminal domain"/>
    <property type="match status" value="4"/>
</dbReference>
<reference evidence="5" key="1">
    <citation type="journal article" date="2019" name="Int. J. Syst. Evol. Microbiol.">
        <title>The Global Catalogue of Microorganisms (GCM) 10K type strain sequencing project: providing services to taxonomists for standard genome sequencing and annotation.</title>
        <authorList>
            <consortium name="The Broad Institute Genomics Platform"/>
            <consortium name="The Broad Institute Genome Sequencing Center for Infectious Disease"/>
            <person name="Wu L."/>
            <person name="Ma J."/>
        </authorList>
    </citation>
    <scope>NUCLEOTIDE SEQUENCE [LARGE SCALE GENOMIC DNA]</scope>
    <source>
        <strain evidence="5">JCM 4087</strain>
    </source>
</reference>
<feature type="repeat" description="NHL" evidence="2">
    <location>
        <begin position="299"/>
        <end position="335"/>
    </location>
</feature>
<feature type="repeat" description="NHL" evidence="2">
    <location>
        <begin position="181"/>
        <end position="216"/>
    </location>
</feature>
<organism evidence="4 5">
    <name type="scientific">Acidicapsa dinghuensis</name>
    <dbReference type="NCBI Taxonomy" id="2218256"/>
    <lineage>
        <taxon>Bacteria</taxon>
        <taxon>Pseudomonadati</taxon>
        <taxon>Acidobacteriota</taxon>
        <taxon>Terriglobia</taxon>
        <taxon>Terriglobales</taxon>
        <taxon>Acidobacteriaceae</taxon>
        <taxon>Acidicapsa</taxon>
    </lineage>
</organism>
<gene>
    <name evidence="4" type="ORF">ACFPT7_02565</name>
</gene>
<accession>A0ABW1EA06</accession>
<sequence length="390" mass="39007">MFQEKSRSKSALITLFLYALTALVAIEICGCGNRSSQTNIGTIATVAGNGKYGDSGDGGPAAAAQLNQPTCAVMNSAGDLFIGDIATYTVRKVAAGTGIISTYAGNGIEAYSGDGGPATDAAIAGPSACVLDSAGNLYIADAGNNVVRRVDAATGIITTIAGYAYSAQYEIGGFAGDGGLATKAKLYLPRGLAIDAAGDLFISDSSNQRVRKIDSKTGIITTIAGNGTYGYSGDDGAAVQAMVSNPEQLALDGNGNLYITEQGASVIVRVNLTSGLIQTVAGNGASGDGAGAVIGDGGPATKAQLSNPQGVALDSSGNIFIADSNNQRVRMVSAATGIITTVAGTSVGYVGDGGPADLAKLHNPEGLFFDSSGVLYIADSYNSVVRKIAP</sequence>
<evidence type="ECO:0000256" key="1">
    <source>
        <dbReference type="ARBA" id="ARBA00022737"/>
    </source>
</evidence>
<name>A0ABW1EA06_9BACT</name>
<dbReference type="SUPFAM" id="SSF101898">
    <property type="entry name" value="NHL repeat"/>
    <property type="match status" value="1"/>
</dbReference>
<proteinExistence type="predicted"/>
<dbReference type="RefSeq" id="WP_263334273.1">
    <property type="nucleotide sequence ID" value="NZ_JAGSYH010000002.1"/>
</dbReference>
<keyword evidence="5" id="KW-1185">Reference proteome</keyword>
<dbReference type="InterPro" id="IPR011042">
    <property type="entry name" value="6-blade_b-propeller_TolB-like"/>
</dbReference>
<dbReference type="Proteomes" id="UP001596091">
    <property type="component" value="Unassembled WGS sequence"/>
</dbReference>
<evidence type="ECO:0000259" key="3">
    <source>
        <dbReference type="Pfam" id="PF25021"/>
    </source>
</evidence>
<dbReference type="PANTHER" id="PTHR46388:SF2">
    <property type="entry name" value="NHL REPEAT-CONTAINING PROTEIN 2"/>
    <property type="match status" value="1"/>
</dbReference>
<comment type="caution">
    <text evidence="4">The sequence shown here is derived from an EMBL/GenBank/DDBJ whole genome shotgun (WGS) entry which is preliminary data.</text>
</comment>
<feature type="domain" description="Teneurin NHL" evidence="3">
    <location>
        <begin position="175"/>
        <end position="226"/>
    </location>
</feature>
<dbReference type="Pfam" id="PF25021">
    <property type="entry name" value="TEN_NHL"/>
    <property type="match status" value="2"/>
</dbReference>
<keyword evidence="1" id="KW-0677">Repeat</keyword>
<dbReference type="PROSITE" id="PS51125">
    <property type="entry name" value="NHL"/>
    <property type="match status" value="2"/>
</dbReference>
<evidence type="ECO:0000313" key="4">
    <source>
        <dbReference type="EMBL" id="MFC5861169.1"/>
    </source>
</evidence>